<evidence type="ECO:0000313" key="1">
    <source>
        <dbReference type="EMBL" id="MDA7423234.1"/>
    </source>
</evidence>
<proteinExistence type="predicted"/>
<dbReference type="RefSeq" id="WP_271430598.1">
    <property type="nucleotide sequence ID" value="NZ_JAQIOY010000001.1"/>
</dbReference>
<dbReference type="EMBL" id="JAQIOY010000001">
    <property type="protein sequence ID" value="MDA7423234.1"/>
    <property type="molecule type" value="Genomic_DNA"/>
</dbReference>
<gene>
    <name evidence="1" type="ORF">PFY00_00720</name>
</gene>
<reference evidence="1 2" key="1">
    <citation type="submission" date="2023-01" db="EMBL/GenBank/DDBJ databases">
        <title>Thalassococcus onchidii sp. nov., isolated from a marine invertebrate from the South China Sea.</title>
        <authorList>
            <person name="Xu S."/>
            <person name="Liu Z."/>
            <person name="Xu Y."/>
        </authorList>
    </citation>
    <scope>NUCLEOTIDE SEQUENCE [LARGE SCALE GENOMIC DNA]</scope>
    <source>
        <strain evidence="1 2">KCTC 32084</strain>
    </source>
</reference>
<dbReference type="Proteomes" id="UP001210720">
    <property type="component" value="Unassembled WGS sequence"/>
</dbReference>
<name>A0ABT4XMR4_9RHOB</name>
<sequence>MPATAQPDPDHAPSPAALDEWVAAAQTGSGTPWLPRAHAVIFAAHALKRGFGISLMEAASPLFTEPPRDSDWEILGADTPGDNWVDHHDPHQAFALFERKIRKATRDKAQLRYKFWLAQAGRPGSAS</sequence>
<evidence type="ECO:0000313" key="2">
    <source>
        <dbReference type="Proteomes" id="UP001210720"/>
    </source>
</evidence>
<organism evidence="1 2">
    <name type="scientific">Thalassococcus lentus</name>
    <dbReference type="NCBI Taxonomy" id="1210524"/>
    <lineage>
        <taxon>Bacteria</taxon>
        <taxon>Pseudomonadati</taxon>
        <taxon>Pseudomonadota</taxon>
        <taxon>Alphaproteobacteria</taxon>
        <taxon>Rhodobacterales</taxon>
        <taxon>Roseobacteraceae</taxon>
        <taxon>Thalassococcus</taxon>
    </lineage>
</organism>
<keyword evidence="2" id="KW-1185">Reference proteome</keyword>
<comment type="caution">
    <text evidence="1">The sequence shown here is derived from an EMBL/GenBank/DDBJ whole genome shotgun (WGS) entry which is preliminary data.</text>
</comment>
<protein>
    <submittedName>
        <fullName evidence="1">Uncharacterized protein</fullName>
    </submittedName>
</protein>
<accession>A0ABT4XMR4</accession>